<accession>A0A6A6WIS9</accession>
<dbReference type="GeneID" id="54487627"/>
<sequence length="77" mass="8824">MAKMDERITDRDVVCVGAAASSGVVARLELWHQPQPQPQPPQQLSQQHHYHHQSLPTLPFNITLNDSFEEQRRLLAE</sequence>
<organism evidence="2 3">
    <name type="scientific">Pseudovirgaria hyperparasitica</name>
    <dbReference type="NCBI Taxonomy" id="470096"/>
    <lineage>
        <taxon>Eukaryota</taxon>
        <taxon>Fungi</taxon>
        <taxon>Dikarya</taxon>
        <taxon>Ascomycota</taxon>
        <taxon>Pezizomycotina</taxon>
        <taxon>Dothideomycetes</taxon>
        <taxon>Dothideomycetes incertae sedis</taxon>
        <taxon>Acrospermales</taxon>
        <taxon>Acrospermaceae</taxon>
        <taxon>Pseudovirgaria</taxon>
    </lineage>
</organism>
<feature type="region of interest" description="Disordered" evidence="1">
    <location>
        <begin position="33"/>
        <end position="52"/>
    </location>
</feature>
<evidence type="ECO:0000256" key="1">
    <source>
        <dbReference type="SAM" id="MobiDB-lite"/>
    </source>
</evidence>
<dbReference type="EMBL" id="ML996567">
    <property type="protein sequence ID" value="KAF2761131.1"/>
    <property type="molecule type" value="Genomic_DNA"/>
</dbReference>
<evidence type="ECO:0000313" key="2">
    <source>
        <dbReference type="EMBL" id="KAF2761131.1"/>
    </source>
</evidence>
<gene>
    <name evidence="2" type="ORF">EJ05DRAFT_497690</name>
</gene>
<reference evidence="2" key="1">
    <citation type="journal article" date="2020" name="Stud. Mycol.">
        <title>101 Dothideomycetes genomes: a test case for predicting lifestyles and emergence of pathogens.</title>
        <authorList>
            <person name="Haridas S."/>
            <person name="Albert R."/>
            <person name="Binder M."/>
            <person name="Bloem J."/>
            <person name="Labutti K."/>
            <person name="Salamov A."/>
            <person name="Andreopoulos B."/>
            <person name="Baker S."/>
            <person name="Barry K."/>
            <person name="Bills G."/>
            <person name="Bluhm B."/>
            <person name="Cannon C."/>
            <person name="Castanera R."/>
            <person name="Culley D."/>
            <person name="Daum C."/>
            <person name="Ezra D."/>
            <person name="Gonzalez J."/>
            <person name="Henrissat B."/>
            <person name="Kuo A."/>
            <person name="Liang C."/>
            <person name="Lipzen A."/>
            <person name="Lutzoni F."/>
            <person name="Magnuson J."/>
            <person name="Mondo S."/>
            <person name="Nolan M."/>
            <person name="Ohm R."/>
            <person name="Pangilinan J."/>
            <person name="Park H.-J."/>
            <person name="Ramirez L."/>
            <person name="Alfaro M."/>
            <person name="Sun H."/>
            <person name="Tritt A."/>
            <person name="Yoshinaga Y."/>
            <person name="Zwiers L.-H."/>
            <person name="Turgeon B."/>
            <person name="Goodwin S."/>
            <person name="Spatafora J."/>
            <person name="Crous P."/>
            <person name="Grigoriev I."/>
        </authorList>
    </citation>
    <scope>NUCLEOTIDE SEQUENCE</scope>
    <source>
        <strain evidence="2">CBS 121739</strain>
    </source>
</reference>
<dbReference type="Proteomes" id="UP000799437">
    <property type="component" value="Unassembled WGS sequence"/>
</dbReference>
<evidence type="ECO:0000313" key="3">
    <source>
        <dbReference type="Proteomes" id="UP000799437"/>
    </source>
</evidence>
<proteinExistence type="predicted"/>
<dbReference type="RefSeq" id="XP_033603582.1">
    <property type="nucleotide sequence ID" value="XM_033746573.1"/>
</dbReference>
<dbReference type="AlphaFoldDB" id="A0A6A6WIS9"/>
<keyword evidence="3" id="KW-1185">Reference proteome</keyword>
<name>A0A6A6WIS9_9PEZI</name>
<protein>
    <submittedName>
        <fullName evidence="2">Uncharacterized protein</fullName>
    </submittedName>
</protein>